<proteinExistence type="predicted"/>
<comment type="caution">
    <text evidence="3">The sequence shown here is derived from an EMBL/GenBank/DDBJ whole genome shotgun (WGS) entry which is preliminary data.</text>
</comment>
<dbReference type="STRING" id="1841610.A6X21_19125"/>
<evidence type="ECO:0000313" key="3">
    <source>
        <dbReference type="EMBL" id="ODA32489.1"/>
    </source>
</evidence>
<dbReference type="PANTHER" id="PTHR43092">
    <property type="entry name" value="L-CYSTEINE DESULFHYDRASE"/>
    <property type="match status" value="1"/>
</dbReference>
<evidence type="ECO:0000313" key="4">
    <source>
        <dbReference type="Proteomes" id="UP000094828"/>
    </source>
</evidence>
<dbReference type="PANTHER" id="PTHR43092:SF2">
    <property type="entry name" value="HERCYNYLCYSTEINE SULFOXIDE LYASE"/>
    <property type="match status" value="1"/>
</dbReference>
<dbReference type="SUPFAM" id="SSF53383">
    <property type="entry name" value="PLP-dependent transferases"/>
    <property type="match status" value="1"/>
</dbReference>
<accession>A0A1C3EH12</accession>
<dbReference type="RefSeq" id="WP_068847008.1">
    <property type="nucleotide sequence ID" value="NZ_LYDR01000063.1"/>
</dbReference>
<dbReference type="InterPro" id="IPR015422">
    <property type="entry name" value="PyrdxlP-dep_Trfase_small"/>
</dbReference>
<dbReference type="EMBL" id="LYDR01000063">
    <property type="protein sequence ID" value="ODA32489.1"/>
    <property type="molecule type" value="Genomic_DNA"/>
</dbReference>
<feature type="domain" description="Aminotransferase class V" evidence="2">
    <location>
        <begin position="33"/>
        <end position="384"/>
    </location>
</feature>
<dbReference type="Gene3D" id="3.40.640.10">
    <property type="entry name" value="Type I PLP-dependent aspartate aminotransferase-like (Major domain)"/>
    <property type="match status" value="1"/>
</dbReference>
<evidence type="ECO:0000259" key="2">
    <source>
        <dbReference type="Pfam" id="PF00266"/>
    </source>
</evidence>
<dbReference type="InterPro" id="IPR015421">
    <property type="entry name" value="PyrdxlP-dep_Trfase_major"/>
</dbReference>
<dbReference type="InterPro" id="IPR000192">
    <property type="entry name" value="Aminotrans_V_dom"/>
</dbReference>
<name>A0A1C3EH12_9PLAN</name>
<evidence type="ECO:0000256" key="1">
    <source>
        <dbReference type="ARBA" id="ARBA00022898"/>
    </source>
</evidence>
<dbReference type="Proteomes" id="UP000094828">
    <property type="component" value="Unassembled WGS sequence"/>
</dbReference>
<gene>
    <name evidence="3" type="ORF">A6X21_19125</name>
</gene>
<sequence length="399" mass="44850">MTDLLQLNDATHNKRNFWRIAEGVTYLNHGSFGPTPLPVQEARQQWSQRLAANPMNGFVRELDHEVELAKAALASFLKCSPNDLLFIENATTAMNVVAASFELRPGDEVLFNDHEYGAVRRIWERACTAAGAKLVTANLRPFHDPSDIIEPLLYAVTPRTRLVILSHVTSATATVFPIRELMAEFKQREIPVVIDGPHAIAMQDFSLGELGAAFYCASLHKWLCAPLGTGFLYVAPEWQSKVRAPMLSWGRPAAGRAATWQDELRWQGTRDPDHYLAVPTAIQFVESFGLDHFRKRGFALACEARTMLEELFGTKAIAPADMAWCGTMVAVPLPPSELPLPKADSDPLQVGLWETARIEAPVMFWNNTRHLRISCHLYNDRQDLRLLEETLKKLHGRCW</sequence>
<protein>
    <recommendedName>
        <fullName evidence="2">Aminotransferase class V domain-containing protein</fullName>
    </recommendedName>
</protein>
<dbReference type="AlphaFoldDB" id="A0A1C3EH12"/>
<dbReference type="Gene3D" id="3.90.1150.10">
    <property type="entry name" value="Aspartate Aminotransferase, domain 1"/>
    <property type="match status" value="1"/>
</dbReference>
<dbReference type="OrthoDB" id="250246at2"/>
<organism evidence="3 4">
    <name type="scientific">Planctopirus hydrillae</name>
    <dbReference type="NCBI Taxonomy" id="1841610"/>
    <lineage>
        <taxon>Bacteria</taxon>
        <taxon>Pseudomonadati</taxon>
        <taxon>Planctomycetota</taxon>
        <taxon>Planctomycetia</taxon>
        <taxon>Planctomycetales</taxon>
        <taxon>Planctomycetaceae</taxon>
        <taxon>Planctopirus</taxon>
    </lineage>
</organism>
<keyword evidence="1" id="KW-0663">Pyridoxal phosphate</keyword>
<reference evidence="3 4" key="1">
    <citation type="submission" date="2016-05" db="EMBL/GenBank/DDBJ databases">
        <title>Genomic and physiological characterization of Planctopirus sp. isolated from fresh water lake.</title>
        <authorList>
            <person name="Subhash Y."/>
            <person name="Ramana C."/>
        </authorList>
    </citation>
    <scope>NUCLEOTIDE SEQUENCE [LARGE SCALE GENOMIC DNA]</scope>
    <source>
        <strain evidence="3 4">JC280</strain>
    </source>
</reference>
<dbReference type="InterPro" id="IPR015424">
    <property type="entry name" value="PyrdxlP-dep_Trfase"/>
</dbReference>
<dbReference type="Pfam" id="PF00266">
    <property type="entry name" value="Aminotran_5"/>
    <property type="match status" value="1"/>
</dbReference>
<keyword evidence="4" id="KW-1185">Reference proteome</keyword>